<comment type="caution">
    <text evidence="2">The sequence shown here is derived from an EMBL/GenBank/DDBJ whole genome shotgun (WGS) entry which is preliminary data.</text>
</comment>
<gene>
    <name evidence="2" type="ORF">OC846_005392</name>
</gene>
<accession>A0AAN6GNF4</accession>
<feature type="region of interest" description="Disordered" evidence="1">
    <location>
        <begin position="467"/>
        <end position="487"/>
    </location>
</feature>
<dbReference type="EMBL" id="JAPDMZ010000204">
    <property type="protein sequence ID" value="KAK0546153.1"/>
    <property type="molecule type" value="Genomic_DNA"/>
</dbReference>
<reference evidence="2" key="1">
    <citation type="journal article" date="2023" name="PhytoFront">
        <title>Draft Genome Resources of Seven Strains of Tilletia horrida, Causal Agent of Kernel Smut of Rice.</title>
        <authorList>
            <person name="Khanal S."/>
            <person name="Antony Babu S."/>
            <person name="Zhou X.G."/>
        </authorList>
    </citation>
    <scope>NUCLEOTIDE SEQUENCE</scope>
    <source>
        <strain evidence="2">TX6</strain>
    </source>
</reference>
<dbReference type="Proteomes" id="UP001176517">
    <property type="component" value="Unassembled WGS sequence"/>
</dbReference>
<dbReference type="AlphaFoldDB" id="A0AAN6GNF4"/>
<organism evidence="2 3">
    <name type="scientific">Tilletia horrida</name>
    <dbReference type="NCBI Taxonomy" id="155126"/>
    <lineage>
        <taxon>Eukaryota</taxon>
        <taxon>Fungi</taxon>
        <taxon>Dikarya</taxon>
        <taxon>Basidiomycota</taxon>
        <taxon>Ustilaginomycotina</taxon>
        <taxon>Exobasidiomycetes</taxon>
        <taxon>Tilletiales</taxon>
        <taxon>Tilletiaceae</taxon>
        <taxon>Tilletia</taxon>
    </lineage>
</organism>
<evidence type="ECO:0000313" key="2">
    <source>
        <dbReference type="EMBL" id="KAK0546153.1"/>
    </source>
</evidence>
<feature type="region of interest" description="Disordered" evidence="1">
    <location>
        <begin position="160"/>
        <end position="196"/>
    </location>
</feature>
<feature type="region of interest" description="Disordered" evidence="1">
    <location>
        <begin position="395"/>
        <end position="414"/>
    </location>
</feature>
<feature type="compositionally biased region" description="Polar residues" evidence="1">
    <location>
        <begin position="674"/>
        <end position="690"/>
    </location>
</feature>
<feature type="compositionally biased region" description="Polar residues" evidence="1">
    <location>
        <begin position="395"/>
        <end position="412"/>
    </location>
</feature>
<feature type="region of interest" description="Disordered" evidence="1">
    <location>
        <begin position="1"/>
        <end position="144"/>
    </location>
</feature>
<feature type="region of interest" description="Disordered" evidence="1">
    <location>
        <begin position="213"/>
        <end position="244"/>
    </location>
</feature>
<feature type="compositionally biased region" description="Low complexity" evidence="1">
    <location>
        <begin position="359"/>
        <end position="373"/>
    </location>
</feature>
<feature type="compositionally biased region" description="Basic and acidic residues" evidence="1">
    <location>
        <begin position="50"/>
        <end position="60"/>
    </location>
</feature>
<protein>
    <submittedName>
        <fullName evidence="2">Uncharacterized protein</fullName>
    </submittedName>
</protein>
<feature type="compositionally biased region" description="Acidic residues" evidence="1">
    <location>
        <begin position="220"/>
        <end position="234"/>
    </location>
</feature>
<feature type="compositionally biased region" description="Polar residues" evidence="1">
    <location>
        <begin position="167"/>
        <end position="182"/>
    </location>
</feature>
<feature type="region of interest" description="Disordered" evidence="1">
    <location>
        <begin position="669"/>
        <end position="690"/>
    </location>
</feature>
<sequence length="729" mass="76100">MSTSTPSSRSKSASKPSFASVAAAKANLSNESSAATANQASSTGAPHSITTEHVDRKTGENYKITKYRDNTSVAGGFTKLGVSSSASPENKRSSPNRAGQHHSQQRTPSPPQFVSSKPSNLAARRAAAQHATQETGQAAMRKPLAPIAVNAYSTLLRSELSPASFGPTPSSARLSPSPTNLNAGRRSPYAPIPSPTNVSPHIATAYYEQSAKKGSATYNDDGELEEDEDEEETEAPVSLSPFGPPSPMMIPHALTQDVNAEVLLAYQAMLAPPPHMSSASASLAGAYLKYLEAQANLNHFVSSTLDNSAMAPTSAPALPMSTTTPNMQGQLLPSYAPQLTPEVLAALAQQELVAAQTLKNGPSSMPAPLSSPAESKKGSASAGLLASIHQTPASFRYTNNGQNRGTPTSQPLSAAVTPISPVAWRSRPNVFGGVPATPFSPFDSSSGRHLLSSASAYSATPSAVSATSSTYSSPLPSPASSLSSLPESDMMLRSDSTQSMDSATTYSSMSSFKYHGGADIGHENNFGKMSKQVFNSDAHRGGAPWGSDADWSVNWRKRGPLDYDEPSTEATGLTSPLGRASRNSPTSLATFDLNLDLTSVDHSFRKLGLGHPLDMPSVPGAPVSRPIGLPASAYADGYLSPAGNRVPPTPTLLDQEFVEGLMRTGYSEDEAHSSTDLSNNKLSGTASSSPLVGGNIGPIGMLGLSGARKLNPMLQIDMETPLARDVARF</sequence>
<evidence type="ECO:0000313" key="3">
    <source>
        <dbReference type="Proteomes" id="UP001176517"/>
    </source>
</evidence>
<name>A0AAN6GNF4_9BASI</name>
<proteinExistence type="predicted"/>
<feature type="compositionally biased region" description="Polar residues" evidence="1">
    <location>
        <begin position="105"/>
        <end position="119"/>
    </location>
</feature>
<feature type="region of interest" description="Disordered" evidence="1">
    <location>
        <begin position="562"/>
        <end position="584"/>
    </location>
</feature>
<feature type="compositionally biased region" description="Polar residues" evidence="1">
    <location>
        <begin position="81"/>
        <end position="98"/>
    </location>
</feature>
<feature type="compositionally biased region" description="Low complexity" evidence="1">
    <location>
        <begin position="1"/>
        <end position="45"/>
    </location>
</feature>
<keyword evidence="3" id="KW-1185">Reference proteome</keyword>
<evidence type="ECO:0000256" key="1">
    <source>
        <dbReference type="SAM" id="MobiDB-lite"/>
    </source>
</evidence>
<feature type="region of interest" description="Disordered" evidence="1">
    <location>
        <begin position="359"/>
        <end position="383"/>
    </location>
</feature>
<feature type="compositionally biased region" description="Low complexity" evidence="1">
    <location>
        <begin position="467"/>
        <end position="486"/>
    </location>
</feature>